<dbReference type="RefSeq" id="WP_270029830.1">
    <property type="nucleotide sequence ID" value="NZ_JAPDDP010000108.1"/>
</dbReference>
<dbReference type="Gene3D" id="3.40.50.200">
    <property type="entry name" value="Peptidase S8/S53 domain"/>
    <property type="match status" value="1"/>
</dbReference>
<dbReference type="InterPro" id="IPR000209">
    <property type="entry name" value="Peptidase_S8/S53_dom"/>
</dbReference>
<evidence type="ECO:0000256" key="1">
    <source>
        <dbReference type="ARBA" id="ARBA00022670"/>
    </source>
</evidence>
<comment type="caution">
    <text evidence="8">The sequence shown here is derived from an EMBL/GenBank/DDBJ whole genome shotgun (WGS) entry which is preliminary data.</text>
</comment>
<feature type="active site" description="Charge relay system" evidence="5">
    <location>
        <position position="116"/>
    </location>
</feature>
<dbReference type="InterPro" id="IPR015500">
    <property type="entry name" value="Peptidase_S8_subtilisin-rel"/>
</dbReference>
<dbReference type="Proteomes" id="UP001147653">
    <property type="component" value="Unassembled WGS sequence"/>
</dbReference>
<dbReference type="InterPro" id="IPR022398">
    <property type="entry name" value="Peptidase_S8_His-AS"/>
</dbReference>
<dbReference type="InterPro" id="IPR013425">
    <property type="entry name" value="Autotrns_rpt"/>
</dbReference>
<reference evidence="8" key="1">
    <citation type="submission" date="2022-10" db="EMBL/GenBank/DDBJ databases">
        <title>The WGS of Solirubrobacter phytolaccae KCTC 29190.</title>
        <authorList>
            <person name="Jiang Z."/>
        </authorList>
    </citation>
    <scope>NUCLEOTIDE SEQUENCE</scope>
    <source>
        <strain evidence="8">KCTC 29190</strain>
    </source>
</reference>
<dbReference type="GO" id="GO:0004252">
    <property type="term" value="F:serine-type endopeptidase activity"/>
    <property type="evidence" value="ECO:0007669"/>
    <property type="project" value="UniProtKB-UniRule"/>
</dbReference>
<dbReference type="NCBIfam" id="TIGR02601">
    <property type="entry name" value="autotrns_rpt"/>
    <property type="match status" value="1"/>
</dbReference>
<dbReference type="Pfam" id="PF00082">
    <property type="entry name" value="Peptidase_S8"/>
    <property type="match status" value="1"/>
</dbReference>
<dbReference type="InterPro" id="IPR034061">
    <property type="entry name" value="Peptidases_S8_Autotransporter"/>
</dbReference>
<dbReference type="SUPFAM" id="SSF52743">
    <property type="entry name" value="Subtilisin-like"/>
    <property type="match status" value="1"/>
</dbReference>
<keyword evidence="9" id="KW-1185">Reference proteome</keyword>
<name>A0A9X3NHS6_9ACTN</name>
<dbReference type="GO" id="GO:0006508">
    <property type="term" value="P:proteolysis"/>
    <property type="evidence" value="ECO:0007669"/>
    <property type="project" value="UniProtKB-KW"/>
</dbReference>
<proteinExistence type="inferred from homology"/>
<evidence type="ECO:0000313" key="9">
    <source>
        <dbReference type="Proteomes" id="UP001147653"/>
    </source>
</evidence>
<dbReference type="PRINTS" id="PR00723">
    <property type="entry name" value="SUBTILISIN"/>
</dbReference>
<dbReference type="InterPro" id="IPR036852">
    <property type="entry name" value="Peptidase_S8/S53_dom_sf"/>
</dbReference>
<dbReference type="CDD" id="cd04848">
    <property type="entry name" value="Peptidases_S8_Autotransporter_serine_protease_like"/>
    <property type="match status" value="1"/>
</dbReference>
<dbReference type="PROSITE" id="PS51892">
    <property type="entry name" value="SUBTILASE"/>
    <property type="match status" value="1"/>
</dbReference>
<evidence type="ECO:0000256" key="2">
    <source>
        <dbReference type="ARBA" id="ARBA00022729"/>
    </source>
</evidence>
<gene>
    <name evidence="8" type="ORF">OJ997_33815</name>
</gene>
<dbReference type="EMBL" id="JAPDDP010000108">
    <property type="protein sequence ID" value="MDA0185332.1"/>
    <property type="molecule type" value="Genomic_DNA"/>
</dbReference>
<keyword evidence="3 5" id="KW-0378">Hydrolase</keyword>
<dbReference type="PROSITE" id="PS00137">
    <property type="entry name" value="SUBTILASE_HIS"/>
    <property type="match status" value="1"/>
</dbReference>
<evidence type="ECO:0000313" key="8">
    <source>
        <dbReference type="EMBL" id="MDA0185332.1"/>
    </source>
</evidence>
<feature type="active site" description="Charge relay system" evidence="5">
    <location>
        <position position="365"/>
    </location>
</feature>
<evidence type="ECO:0000259" key="7">
    <source>
        <dbReference type="Pfam" id="PF00082"/>
    </source>
</evidence>
<evidence type="ECO:0000256" key="5">
    <source>
        <dbReference type="PROSITE-ProRule" id="PRU01240"/>
    </source>
</evidence>
<keyword evidence="2" id="KW-0732">Signal</keyword>
<organism evidence="8 9">
    <name type="scientific">Solirubrobacter phytolaccae</name>
    <dbReference type="NCBI Taxonomy" id="1404360"/>
    <lineage>
        <taxon>Bacteria</taxon>
        <taxon>Bacillati</taxon>
        <taxon>Actinomycetota</taxon>
        <taxon>Thermoleophilia</taxon>
        <taxon>Solirubrobacterales</taxon>
        <taxon>Solirubrobacteraceae</taxon>
        <taxon>Solirubrobacter</taxon>
    </lineage>
</organism>
<keyword evidence="4 5" id="KW-0720">Serine protease</keyword>
<evidence type="ECO:0000256" key="4">
    <source>
        <dbReference type="ARBA" id="ARBA00022825"/>
    </source>
</evidence>
<accession>A0A9X3NHS6</accession>
<feature type="active site" description="Charge relay system" evidence="5">
    <location>
        <position position="67"/>
    </location>
</feature>
<protein>
    <submittedName>
        <fullName evidence="8">S8 family serine peptidase</fullName>
    </submittedName>
</protein>
<comment type="similarity">
    <text evidence="5">Belongs to the peptidase S8 family.</text>
</comment>
<dbReference type="AlphaFoldDB" id="A0A9X3NHS6"/>
<dbReference type="PROSITE" id="PS00138">
    <property type="entry name" value="SUBTILASE_SER"/>
    <property type="match status" value="1"/>
</dbReference>
<sequence length="837" mass="85906">MADAAVADPPAPSGPIKTYDGDPGTLGNPGSWRTPEFTRDNGLLSISAEYAYAAGFAGQGTSIGVVDSGTYADHIREHGSKDSSYAVGDRFFGVVAQGGNTGPTSGFWNQLFNDQHGTHVSGTIAASRDGVGQTTPTENMHGVAFNADLYMGNTGKTDGALYGQLPATATAAQRVDNAYLGNVYRAVNSATTRDGKPIRIITSSWGSQPNTESYTNLEPQAGEPATFGLIPSWRYMFLPEGVADADGNTSHWINGAIDAARTGTVIQFTAGNNRYANPTTRGNAPYFLPDLEGKWYTTAGVNATLGRTTNADGSVKVPGTISRFNRCGLSKWWCVTAPGNTINSTWYTITAGVARPTYNAASGTSMSGPHSAAVLDLVMQRFPYMTNEQALHTMFTTGRQNATLNALSQPQPATAPAVDGVANPNAGQMVTVPDASNGWGTVNLRDAFAGPGQLLGPTALDTKGYDDTWSNNVSDVAIKARQAEDATEAAAWTQTKATKGWTAGLPINATDKDKFDYDLGERRAAARNARVYAGSLTKSGAGTLTLAGTDTWTGKTTLTAGGIAVTGSHSAPVDVTGGTLSGGGSIGGNVNVSGGILAPGDTTASALKLAGNLTLGSGASLVIKGAGTEYSRVWADGDVTLGGNLTIAGAINPGTTLTLVKGKSITGTFANLPEGTIFKSGGNTFHISYANNAVTLITFASADLPVSGTVPATLSLTLGAPATFPAFTPGVAQEYTATTKATVLSTAGNATLTVADPSATATGHLVNGAFVLPQPLRAGVGDVFAALTSPVTLKTWAEPVSNPVVDVTFKQAIGATDALRTGTYAKTLTFTLSTTAP</sequence>
<dbReference type="InterPro" id="IPR023828">
    <property type="entry name" value="Peptidase_S8_Ser-AS"/>
</dbReference>
<keyword evidence="1 5" id="KW-0645">Protease</keyword>
<feature type="region of interest" description="Disordered" evidence="6">
    <location>
        <begin position="1"/>
        <end position="33"/>
    </location>
</feature>
<evidence type="ECO:0000256" key="3">
    <source>
        <dbReference type="ARBA" id="ARBA00022801"/>
    </source>
</evidence>
<evidence type="ECO:0000256" key="6">
    <source>
        <dbReference type="SAM" id="MobiDB-lite"/>
    </source>
</evidence>
<feature type="domain" description="Peptidase S8/S53" evidence="7">
    <location>
        <begin position="58"/>
        <end position="401"/>
    </location>
</feature>